<protein>
    <submittedName>
        <fullName evidence="7">Na/Pi cotransporter family protein</fullName>
    </submittedName>
</protein>
<gene>
    <name evidence="7" type="ORF">E1163_08090</name>
</gene>
<keyword evidence="8" id="KW-1185">Reference proteome</keyword>
<dbReference type="Proteomes" id="UP000798808">
    <property type="component" value="Unassembled WGS sequence"/>
</dbReference>
<sequence>MVMIEIWRFLAGVGLFLYAMDMLENVLKKLAGRSFKLFLRKYTQRLFTSVAGGAVITGLLQSSSVVSLLVLAFVESGIISFKNALGVILGANVGTTLSSWIVATVGFKLDIESYSLPVIAVSTIAMFFLHKRKQLYNSAKLLLSLGLLFLGLSFMKAGAEIMVEDVDLGRYAHYGSLIFVLIGFLITTLIQSSSATVAITLTALYTGVLDLNMAAAVVIGSELGTTIKIVLSGMRGSIDKKRVAWSNFFFNIATGIIAFLLLPWLIIFIRDIIHINDPLLALVAFQTTINLLSIMMFMPFIHWFARWLERMFKDNHDDEVSFITQNLPVVPELAIDAMYREAENLSVKNIEFLKLIIMGSTRPSSEHFFSNLRALAQSRVSADDMYGRLKQTEGDILEYYALLQSEDLSPEQYDFLNKYITAVRNNIHAAKSLKDIQHDLKDFDNTANDTLYAHYLQLKEGWLEFELSFKRLMAIDDKHLLFEELTGVMKAAFVHYNNQNLMIIEELKGKKLSEVETSTLMNVQREILSAKKSLLRALAYLRLTATQAHEFEFLPEF</sequence>
<dbReference type="Pfam" id="PF02690">
    <property type="entry name" value="Na_Pi_cotrans"/>
    <property type="match status" value="2"/>
</dbReference>
<evidence type="ECO:0000256" key="5">
    <source>
        <dbReference type="ARBA" id="ARBA00023136"/>
    </source>
</evidence>
<feature type="transmembrane region" description="Helical" evidence="6">
    <location>
        <begin position="141"/>
        <end position="159"/>
    </location>
</feature>
<keyword evidence="5 6" id="KW-0472">Membrane</keyword>
<dbReference type="InterPro" id="IPR003841">
    <property type="entry name" value="Na/Pi_transpt"/>
</dbReference>
<feature type="transmembrane region" description="Helical" evidence="6">
    <location>
        <begin position="6"/>
        <end position="26"/>
    </location>
</feature>
<accession>A0ABW9RM58</accession>
<proteinExistence type="predicted"/>
<dbReference type="NCBIfam" id="NF037997">
    <property type="entry name" value="Na_Pi_symport"/>
    <property type="match status" value="1"/>
</dbReference>
<evidence type="ECO:0000256" key="3">
    <source>
        <dbReference type="ARBA" id="ARBA00022692"/>
    </source>
</evidence>
<feature type="transmembrane region" description="Helical" evidence="6">
    <location>
        <begin position="171"/>
        <end position="191"/>
    </location>
</feature>
<evidence type="ECO:0000256" key="6">
    <source>
        <dbReference type="SAM" id="Phobius"/>
    </source>
</evidence>
<feature type="transmembrane region" description="Helical" evidence="6">
    <location>
        <begin position="46"/>
        <end position="73"/>
    </location>
</feature>
<feature type="transmembrane region" description="Helical" evidence="6">
    <location>
        <begin position="85"/>
        <end position="107"/>
    </location>
</feature>
<feature type="transmembrane region" description="Helical" evidence="6">
    <location>
        <begin position="211"/>
        <end position="231"/>
    </location>
</feature>
<dbReference type="PANTHER" id="PTHR10010">
    <property type="entry name" value="SOLUTE CARRIER FAMILY 34 SODIUM PHOSPHATE , MEMBER 2-RELATED"/>
    <property type="match status" value="1"/>
</dbReference>
<name>A0ABW9RM58_9BACT</name>
<evidence type="ECO:0000256" key="2">
    <source>
        <dbReference type="ARBA" id="ARBA00022475"/>
    </source>
</evidence>
<comment type="subcellular location">
    <subcellularLocation>
        <location evidence="1">Cell membrane</location>
        <topology evidence="1">Multi-pass membrane protein</topology>
    </subcellularLocation>
</comment>
<comment type="caution">
    <text evidence="7">The sequence shown here is derived from an EMBL/GenBank/DDBJ whole genome shotgun (WGS) entry which is preliminary data.</text>
</comment>
<evidence type="ECO:0000256" key="4">
    <source>
        <dbReference type="ARBA" id="ARBA00022989"/>
    </source>
</evidence>
<evidence type="ECO:0000313" key="8">
    <source>
        <dbReference type="Proteomes" id="UP000798808"/>
    </source>
</evidence>
<keyword evidence="3 6" id="KW-0812">Transmembrane</keyword>
<dbReference type="EMBL" id="SMLW01000464">
    <property type="protein sequence ID" value="MTI24897.1"/>
    <property type="molecule type" value="Genomic_DNA"/>
</dbReference>
<keyword evidence="2" id="KW-1003">Cell membrane</keyword>
<keyword evidence="4 6" id="KW-1133">Transmembrane helix</keyword>
<feature type="transmembrane region" description="Helical" evidence="6">
    <location>
        <begin position="243"/>
        <end position="267"/>
    </location>
</feature>
<evidence type="ECO:0000313" key="7">
    <source>
        <dbReference type="EMBL" id="MTI24897.1"/>
    </source>
</evidence>
<organism evidence="7 8">
    <name type="scientific">Fulvivirga kasyanovii</name>
    <dbReference type="NCBI Taxonomy" id="396812"/>
    <lineage>
        <taxon>Bacteria</taxon>
        <taxon>Pseudomonadati</taxon>
        <taxon>Bacteroidota</taxon>
        <taxon>Cytophagia</taxon>
        <taxon>Cytophagales</taxon>
        <taxon>Fulvivirgaceae</taxon>
        <taxon>Fulvivirga</taxon>
    </lineage>
</organism>
<dbReference type="PANTHER" id="PTHR10010:SF46">
    <property type="entry name" value="SODIUM-DEPENDENT PHOSPHATE TRANSPORT PROTEIN 2B"/>
    <property type="match status" value="1"/>
</dbReference>
<evidence type="ECO:0000256" key="1">
    <source>
        <dbReference type="ARBA" id="ARBA00004651"/>
    </source>
</evidence>
<feature type="transmembrane region" description="Helical" evidence="6">
    <location>
        <begin position="279"/>
        <end position="305"/>
    </location>
</feature>
<feature type="transmembrane region" description="Helical" evidence="6">
    <location>
        <begin position="114"/>
        <end position="129"/>
    </location>
</feature>
<reference evidence="7 8" key="1">
    <citation type="submission" date="2019-02" db="EMBL/GenBank/DDBJ databases">
        <authorList>
            <person name="Goldberg S.R."/>
            <person name="Haltli B.A."/>
            <person name="Correa H."/>
            <person name="Russell K.G."/>
        </authorList>
    </citation>
    <scope>NUCLEOTIDE SEQUENCE [LARGE SCALE GENOMIC DNA]</scope>
    <source>
        <strain evidence="7 8">JCM 16186</strain>
    </source>
</reference>